<accession>F4RGQ2</accession>
<protein>
    <recommendedName>
        <fullName evidence="1">Ubiquitin-like domain-containing protein</fullName>
    </recommendedName>
</protein>
<dbReference type="SMART" id="SM00213">
    <property type="entry name" value="UBQ"/>
    <property type="match status" value="1"/>
</dbReference>
<dbReference type="GeneID" id="18933606"/>
<evidence type="ECO:0000259" key="1">
    <source>
        <dbReference type="PROSITE" id="PS50053"/>
    </source>
</evidence>
<gene>
    <name evidence="2" type="ORF">MELLADRAFT_84788</name>
</gene>
<keyword evidence="3" id="KW-1185">Reference proteome</keyword>
<dbReference type="Pfam" id="PF11976">
    <property type="entry name" value="Rad60-SLD"/>
    <property type="match status" value="1"/>
</dbReference>
<evidence type="ECO:0000313" key="2">
    <source>
        <dbReference type="EMBL" id="EGG08585.1"/>
    </source>
</evidence>
<dbReference type="AlphaFoldDB" id="F4RGQ2"/>
<sequence length="111" mass="12434">MSDSEQTQAPEHINIKVVDGKGSEVFFKIKSSTKLGKLMDAYAERAGHMKSSVRFMFDGIKVKPENTPLDLDMNDNDTIEVMIEQVRTLPDQSAVHTYLGGHHKSQTFPNP</sequence>
<name>F4RGQ2_MELLP</name>
<dbReference type="RefSeq" id="XP_007408171.1">
    <property type="nucleotide sequence ID" value="XM_007408109.1"/>
</dbReference>
<dbReference type="InParanoid" id="F4RGQ2"/>
<reference evidence="3" key="1">
    <citation type="journal article" date="2011" name="Proc. Natl. Acad. Sci. U.S.A.">
        <title>Obligate biotrophy features unraveled by the genomic analysis of rust fungi.</title>
        <authorList>
            <person name="Duplessis S."/>
            <person name="Cuomo C.A."/>
            <person name="Lin Y.-C."/>
            <person name="Aerts A."/>
            <person name="Tisserant E."/>
            <person name="Veneault-Fourrey C."/>
            <person name="Joly D.L."/>
            <person name="Hacquard S."/>
            <person name="Amselem J."/>
            <person name="Cantarel B.L."/>
            <person name="Chiu R."/>
            <person name="Coutinho P.M."/>
            <person name="Feau N."/>
            <person name="Field M."/>
            <person name="Frey P."/>
            <person name="Gelhaye E."/>
            <person name="Goldberg J."/>
            <person name="Grabherr M.G."/>
            <person name="Kodira C.D."/>
            <person name="Kohler A."/>
            <person name="Kuees U."/>
            <person name="Lindquist E.A."/>
            <person name="Lucas S.M."/>
            <person name="Mago R."/>
            <person name="Mauceli E."/>
            <person name="Morin E."/>
            <person name="Murat C."/>
            <person name="Pangilinan J.L."/>
            <person name="Park R."/>
            <person name="Pearson M."/>
            <person name="Quesneville H."/>
            <person name="Rouhier N."/>
            <person name="Sakthikumar S."/>
            <person name="Salamov A.A."/>
            <person name="Schmutz J."/>
            <person name="Selles B."/>
            <person name="Shapiro H."/>
            <person name="Tanguay P."/>
            <person name="Tuskan G.A."/>
            <person name="Henrissat B."/>
            <person name="Van de Peer Y."/>
            <person name="Rouze P."/>
            <person name="Ellis J.G."/>
            <person name="Dodds P.N."/>
            <person name="Schein J.E."/>
            <person name="Zhong S."/>
            <person name="Hamelin R.C."/>
            <person name="Grigoriev I.V."/>
            <person name="Szabo L.J."/>
            <person name="Martin F."/>
        </authorList>
    </citation>
    <scope>NUCLEOTIDE SEQUENCE [LARGE SCALE GENOMIC DNA]</scope>
    <source>
        <strain evidence="3">98AG31 / pathotype 3-4-7</strain>
    </source>
</reference>
<dbReference type="OrthoDB" id="442921at2759"/>
<proteinExistence type="predicted"/>
<dbReference type="VEuPathDB" id="FungiDB:MELLADRAFT_84788"/>
<dbReference type="CDD" id="cd16116">
    <property type="entry name" value="Ubl_Smt3_like"/>
    <property type="match status" value="1"/>
</dbReference>
<dbReference type="InterPro" id="IPR000626">
    <property type="entry name" value="Ubiquitin-like_dom"/>
</dbReference>
<feature type="domain" description="Ubiquitin-like" evidence="1">
    <location>
        <begin position="11"/>
        <end position="85"/>
    </location>
</feature>
<dbReference type="KEGG" id="mlr:MELLADRAFT_84788"/>
<dbReference type="PROSITE" id="PS50053">
    <property type="entry name" value="UBIQUITIN_2"/>
    <property type="match status" value="1"/>
</dbReference>
<dbReference type="SUPFAM" id="SSF54236">
    <property type="entry name" value="Ubiquitin-like"/>
    <property type="match status" value="1"/>
</dbReference>
<organism evidence="3">
    <name type="scientific">Melampsora larici-populina (strain 98AG31 / pathotype 3-4-7)</name>
    <name type="common">Poplar leaf rust fungus</name>
    <dbReference type="NCBI Taxonomy" id="747676"/>
    <lineage>
        <taxon>Eukaryota</taxon>
        <taxon>Fungi</taxon>
        <taxon>Dikarya</taxon>
        <taxon>Basidiomycota</taxon>
        <taxon>Pucciniomycotina</taxon>
        <taxon>Pucciniomycetes</taxon>
        <taxon>Pucciniales</taxon>
        <taxon>Melampsoraceae</taxon>
        <taxon>Melampsora</taxon>
    </lineage>
</organism>
<evidence type="ECO:0000313" key="3">
    <source>
        <dbReference type="Proteomes" id="UP000001072"/>
    </source>
</evidence>
<dbReference type="EMBL" id="GL883100">
    <property type="protein sequence ID" value="EGG08585.1"/>
    <property type="molecule type" value="Genomic_DNA"/>
</dbReference>
<dbReference type="eggNOG" id="KOG1769">
    <property type="taxonomic scope" value="Eukaryota"/>
</dbReference>
<dbReference type="Gene3D" id="3.10.20.90">
    <property type="entry name" value="Phosphatidylinositol 3-kinase Catalytic Subunit, Chain A, domain 1"/>
    <property type="match status" value="1"/>
</dbReference>
<dbReference type="HOGENOM" id="CLU_148322_6_0_1"/>
<dbReference type="FunCoup" id="F4RGQ2">
    <property type="interactions" value="750"/>
</dbReference>
<dbReference type="FunFam" id="3.10.20.90:FF:000202">
    <property type="entry name" value="Small ubiquitin-related modifier I"/>
    <property type="match status" value="1"/>
</dbReference>
<dbReference type="InterPro" id="IPR029071">
    <property type="entry name" value="Ubiquitin-like_domsf"/>
</dbReference>
<dbReference type="STRING" id="747676.F4RGQ2"/>
<dbReference type="PANTHER" id="PTHR10562">
    <property type="entry name" value="SMALL UBIQUITIN-RELATED MODIFIER"/>
    <property type="match status" value="1"/>
</dbReference>
<dbReference type="Proteomes" id="UP000001072">
    <property type="component" value="Unassembled WGS sequence"/>
</dbReference>
<dbReference type="InterPro" id="IPR022617">
    <property type="entry name" value="Rad60/SUMO-like_dom"/>
</dbReference>